<organism evidence="1 2">
    <name type="scientific">Fusarium fujikuroi</name>
    <name type="common">Bakanae and foot rot disease fungus</name>
    <name type="synonym">Gibberella fujikuroi</name>
    <dbReference type="NCBI Taxonomy" id="5127"/>
    <lineage>
        <taxon>Eukaryota</taxon>
        <taxon>Fungi</taxon>
        <taxon>Dikarya</taxon>
        <taxon>Ascomycota</taxon>
        <taxon>Pezizomycotina</taxon>
        <taxon>Sordariomycetes</taxon>
        <taxon>Hypocreomycetidae</taxon>
        <taxon>Hypocreales</taxon>
        <taxon>Nectriaceae</taxon>
        <taxon>Fusarium</taxon>
        <taxon>Fusarium fujikuroi species complex</taxon>
    </lineage>
</organism>
<comment type="caution">
    <text evidence="1">The sequence shown here is derived from an EMBL/GenBank/DDBJ whole genome shotgun (WGS) entry which is preliminary data.</text>
</comment>
<proteinExistence type="predicted"/>
<dbReference type="AlphaFoldDB" id="A0A2H3S0Z3"/>
<dbReference type="EMBL" id="CABFJX010000157">
    <property type="protein sequence ID" value="VTT65807.1"/>
    <property type="molecule type" value="Genomic_DNA"/>
</dbReference>
<protein>
    <submittedName>
        <fullName evidence="1">Uncharacterized protein</fullName>
    </submittedName>
</protein>
<sequence length="60" mass="6398">MAGIAIPPALASQLFAIQHGIIFASFLACNVCQQPRWDLLSVVIGIQCLLSIDLDVFALA</sequence>
<accession>A0A2H3S0Z3</accession>
<evidence type="ECO:0000313" key="2">
    <source>
        <dbReference type="Proteomes" id="UP000760494"/>
    </source>
</evidence>
<evidence type="ECO:0000313" key="1">
    <source>
        <dbReference type="EMBL" id="VTT65807.1"/>
    </source>
</evidence>
<reference evidence="1" key="1">
    <citation type="submission" date="2019-05" db="EMBL/GenBank/DDBJ databases">
        <authorList>
            <person name="Piombo E."/>
        </authorList>
    </citation>
    <scope>NUCLEOTIDE SEQUENCE</scope>
    <source>
        <strain evidence="1">C2S</strain>
    </source>
</reference>
<dbReference type="Proteomes" id="UP000760494">
    <property type="component" value="Unassembled WGS sequence"/>
</dbReference>
<gene>
    <name evidence="1" type="ORF">C2S_6135</name>
</gene>
<name>A0A2H3S0Z3_FUSFU</name>